<evidence type="ECO:0000313" key="1">
    <source>
        <dbReference type="EMBL" id="AKF07441.1"/>
    </source>
</evidence>
<keyword evidence="2" id="KW-1185">Reference proteome</keyword>
<evidence type="ECO:0000313" key="2">
    <source>
        <dbReference type="Proteomes" id="UP000034883"/>
    </source>
</evidence>
<dbReference type="AlphaFoldDB" id="A0A0F6YKM0"/>
<name>A0A0F6YKM0_9BACT</name>
<reference evidence="1 2" key="1">
    <citation type="submission" date="2015-03" db="EMBL/GenBank/DDBJ databases">
        <title>Genome assembly of Sandaracinus amylolyticus DSM 53668.</title>
        <authorList>
            <person name="Sharma G."/>
            <person name="Subramanian S."/>
        </authorList>
    </citation>
    <scope>NUCLEOTIDE SEQUENCE [LARGE SCALE GENOMIC DNA]</scope>
    <source>
        <strain evidence="1 2">DSM 53668</strain>
    </source>
</reference>
<dbReference type="EMBL" id="CP011125">
    <property type="protein sequence ID" value="AKF07441.1"/>
    <property type="molecule type" value="Genomic_DNA"/>
</dbReference>
<accession>A0A0F6YKM0</accession>
<gene>
    <name evidence="1" type="ORF">DB32_004590</name>
</gene>
<dbReference type="Proteomes" id="UP000034883">
    <property type="component" value="Chromosome"/>
</dbReference>
<dbReference type="KEGG" id="samy:DB32_004590"/>
<organism evidence="1 2">
    <name type="scientific">Sandaracinus amylolyticus</name>
    <dbReference type="NCBI Taxonomy" id="927083"/>
    <lineage>
        <taxon>Bacteria</taxon>
        <taxon>Pseudomonadati</taxon>
        <taxon>Myxococcota</taxon>
        <taxon>Polyangia</taxon>
        <taxon>Polyangiales</taxon>
        <taxon>Sandaracinaceae</taxon>
        <taxon>Sandaracinus</taxon>
    </lineage>
</organism>
<sequence>MLAGRCARGNRGAADHALLDLHLDLERRVTARIEDLASDDAGDLEHDPVLLFSRKARVPRAARDVAARESAVND</sequence>
<protein>
    <submittedName>
        <fullName evidence="1">Uncharacterized protein</fullName>
    </submittedName>
</protein>
<dbReference type="AntiFam" id="ANF00127">
    <property type="entry name" value="Shadow ORF (opposite eno)"/>
</dbReference>
<proteinExistence type="predicted"/>